<evidence type="ECO:0000313" key="2">
    <source>
        <dbReference type="Proteomes" id="UP000298412"/>
    </source>
</evidence>
<dbReference type="EMBL" id="SOFP01000032">
    <property type="protein sequence ID" value="TFC17372.1"/>
    <property type="molecule type" value="Genomic_DNA"/>
</dbReference>
<name>A0A4R8WVP0_9MICO</name>
<organism evidence="1 2">
    <name type="scientific">Cryobacterium algoritolerans</name>
    <dbReference type="NCBI Taxonomy" id="1259184"/>
    <lineage>
        <taxon>Bacteria</taxon>
        <taxon>Bacillati</taxon>
        <taxon>Actinomycetota</taxon>
        <taxon>Actinomycetes</taxon>
        <taxon>Micrococcales</taxon>
        <taxon>Microbacteriaceae</taxon>
        <taxon>Cryobacterium</taxon>
    </lineage>
</organism>
<protein>
    <submittedName>
        <fullName evidence="1">Uncharacterized protein</fullName>
    </submittedName>
</protein>
<dbReference type="RefSeq" id="WP_134566228.1">
    <property type="nucleotide sequence ID" value="NZ_SOFP01000032.1"/>
</dbReference>
<dbReference type="Proteomes" id="UP000298412">
    <property type="component" value="Unassembled WGS sequence"/>
</dbReference>
<dbReference type="OrthoDB" id="3393679at2"/>
<accession>A0A4R8WVP0</accession>
<keyword evidence="2" id="KW-1185">Reference proteome</keyword>
<sequence length="94" mass="10111">MPGTNTILRVVFHTVQAHTEDGQSSVVSSPPAFVGHKAITRYAPAGDFEGYVSYGIGVGRPKASTPNTRVRVYEVERIEQELRALGWGAARGSP</sequence>
<comment type="caution">
    <text evidence="1">The sequence shown here is derived from an EMBL/GenBank/DDBJ whole genome shotgun (WGS) entry which is preliminary data.</text>
</comment>
<proteinExistence type="predicted"/>
<gene>
    <name evidence="1" type="ORF">E3O19_06235</name>
</gene>
<dbReference type="AlphaFoldDB" id="A0A4R8WVP0"/>
<reference evidence="1 2" key="1">
    <citation type="submission" date="2019-03" db="EMBL/GenBank/DDBJ databases">
        <title>Genomics of glacier-inhabiting Cryobacterium strains.</title>
        <authorList>
            <person name="Liu Q."/>
            <person name="Xin Y.-H."/>
        </authorList>
    </citation>
    <scope>NUCLEOTIDE SEQUENCE [LARGE SCALE GENOMIC DNA]</scope>
    <source>
        <strain evidence="1 2">MDT1-3</strain>
    </source>
</reference>
<evidence type="ECO:0000313" key="1">
    <source>
        <dbReference type="EMBL" id="TFC17372.1"/>
    </source>
</evidence>